<keyword evidence="1" id="KW-0812">Transmembrane</keyword>
<evidence type="ECO:0000313" key="2">
    <source>
        <dbReference type="EMBL" id="KAF2118006.1"/>
    </source>
</evidence>
<gene>
    <name evidence="2" type="ORF">BDV96DRAFT_489526</name>
</gene>
<sequence length="235" mass="26082">MSGWPCLSETAIQNSCDRCNQTQISNLTAQAEWKVDNQTTDRCMSERTGEKCKIYFNVNVAAVIIAMNVVRVAIFTFVAMSMKKDIPLMNIGDAIASFLGEPDETTKGMCLELTSPRYCLILGICIIFLTQGSKSVSTSLGISTPSLRNLSRGTGNLLTNKLAVNAPQTTLSFIYVAYNLMLTTLLLAREWDQYAYHRKGLRVSSKPKGAQRSIYFLQLPYRYSVPLLLVSGTLH</sequence>
<reference evidence="2" key="1">
    <citation type="journal article" date="2020" name="Stud. Mycol.">
        <title>101 Dothideomycetes genomes: a test case for predicting lifestyles and emergence of pathogens.</title>
        <authorList>
            <person name="Haridas S."/>
            <person name="Albert R."/>
            <person name="Binder M."/>
            <person name="Bloem J."/>
            <person name="Labutti K."/>
            <person name="Salamov A."/>
            <person name="Andreopoulos B."/>
            <person name="Baker S."/>
            <person name="Barry K."/>
            <person name="Bills G."/>
            <person name="Bluhm B."/>
            <person name="Cannon C."/>
            <person name="Castanera R."/>
            <person name="Culley D."/>
            <person name="Daum C."/>
            <person name="Ezra D."/>
            <person name="Gonzalez J."/>
            <person name="Henrissat B."/>
            <person name="Kuo A."/>
            <person name="Liang C."/>
            <person name="Lipzen A."/>
            <person name="Lutzoni F."/>
            <person name="Magnuson J."/>
            <person name="Mondo S."/>
            <person name="Nolan M."/>
            <person name="Ohm R."/>
            <person name="Pangilinan J."/>
            <person name="Park H.-J."/>
            <person name="Ramirez L."/>
            <person name="Alfaro M."/>
            <person name="Sun H."/>
            <person name="Tritt A."/>
            <person name="Yoshinaga Y."/>
            <person name="Zwiers L.-H."/>
            <person name="Turgeon B."/>
            <person name="Goodwin S."/>
            <person name="Spatafora J."/>
            <person name="Crous P."/>
            <person name="Grigoriev I."/>
        </authorList>
    </citation>
    <scope>NUCLEOTIDE SEQUENCE</scope>
    <source>
        <strain evidence="2">CBS 627.86</strain>
    </source>
</reference>
<dbReference type="EMBL" id="ML977318">
    <property type="protein sequence ID" value="KAF2118006.1"/>
    <property type="molecule type" value="Genomic_DNA"/>
</dbReference>
<dbReference type="PANTHER" id="PTHR35395:SF1">
    <property type="entry name" value="DUF6536 DOMAIN-CONTAINING PROTEIN"/>
    <property type="match status" value="1"/>
</dbReference>
<keyword evidence="3" id="KW-1185">Reference proteome</keyword>
<name>A0A6A5ZFI8_9PLEO</name>
<dbReference type="PANTHER" id="PTHR35395">
    <property type="entry name" value="DUF6536 DOMAIN-CONTAINING PROTEIN"/>
    <property type="match status" value="1"/>
</dbReference>
<dbReference type="AlphaFoldDB" id="A0A6A5ZFI8"/>
<accession>A0A6A5ZFI8</accession>
<evidence type="ECO:0000256" key="1">
    <source>
        <dbReference type="SAM" id="Phobius"/>
    </source>
</evidence>
<feature type="transmembrane region" description="Helical" evidence="1">
    <location>
        <begin position="54"/>
        <end position="80"/>
    </location>
</feature>
<proteinExistence type="predicted"/>
<protein>
    <submittedName>
        <fullName evidence="2">Uncharacterized protein</fullName>
    </submittedName>
</protein>
<organism evidence="2 3">
    <name type="scientific">Lophiotrema nucula</name>
    <dbReference type="NCBI Taxonomy" id="690887"/>
    <lineage>
        <taxon>Eukaryota</taxon>
        <taxon>Fungi</taxon>
        <taxon>Dikarya</taxon>
        <taxon>Ascomycota</taxon>
        <taxon>Pezizomycotina</taxon>
        <taxon>Dothideomycetes</taxon>
        <taxon>Pleosporomycetidae</taxon>
        <taxon>Pleosporales</taxon>
        <taxon>Lophiotremataceae</taxon>
        <taxon>Lophiotrema</taxon>
    </lineage>
</organism>
<keyword evidence="1" id="KW-1133">Transmembrane helix</keyword>
<dbReference type="Proteomes" id="UP000799770">
    <property type="component" value="Unassembled WGS sequence"/>
</dbReference>
<evidence type="ECO:0000313" key="3">
    <source>
        <dbReference type="Proteomes" id="UP000799770"/>
    </source>
</evidence>
<feature type="transmembrane region" description="Helical" evidence="1">
    <location>
        <begin position="170"/>
        <end position="188"/>
    </location>
</feature>
<keyword evidence="1" id="KW-0472">Membrane</keyword>
<dbReference type="OrthoDB" id="5429634at2759"/>